<evidence type="ECO:0000256" key="4">
    <source>
        <dbReference type="ARBA" id="ARBA00022842"/>
    </source>
</evidence>
<protein>
    <submittedName>
        <fullName evidence="6">HAD family phosphatase</fullName>
    </submittedName>
</protein>
<dbReference type="InterPro" id="IPR036412">
    <property type="entry name" value="HAD-like_sf"/>
</dbReference>
<dbReference type="InterPro" id="IPR041492">
    <property type="entry name" value="HAD_2"/>
</dbReference>
<dbReference type="NCBIfam" id="TIGR01509">
    <property type="entry name" value="HAD-SF-IA-v3"/>
    <property type="match status" value="1"/>
</dbReference>
<dbReference type="SUPFAM" id="SSF56784">
    <property type="entry name" value="HAD-like"/>
    <property type="match status" value="1"/>
</dbReference>
<keyword evidence="5" id="KW-0119">Carbohydrate metabolism</keyword>
<comment type="caution">
    <text evidence="6">The sequence shown here is derived from an EMBL/GenBank/DDBJ whole genome shotgun (WGS) entry which is preliminary data.</text>
</comment>
<evidence type="ECO:0000313" key="7">
    <source>
        <dbReference type="Proteomes" id="UP000610760"/>
    </source>
</evidence>
<dbReference type="GO" id="GO:0046872">
    <property type="term" value="F:metal ion binding"/>
    <property type="evidence" value="ECO:0007669"/>
    <property type="project" value="UniProtKB-KW"/>
</dbReference>
<name>A0A926E5Z5_9FIRM</name>
<dbReference type="SFLD" id="SFLDS00003">
    <property type="entry name" value="Haloacid_Dehalogenase"/>
    <property type="match status" value="1"/>
</dbReference>
<evidence type="ECO:0000256" key="5">
    <source>
        <dbReference type="ARBA" id="ARBA00023277"/>
    </source>
</evidence>
<dbReference type="InterPro" id="IPR006439">
    <property type="entry name" value="HAD-SF_hydro_IA"/>
</dbReference>
<dbReference type="Gene3D" id="1.10.150.240">
    <property type="entry name" value="Putative phosphatase, domain 2"/>
    <property type="match status" value="1"/>
</dbReference>
<keyword evidence="7" id="KW-1185">Reference proteome</keyword>
<dbReference type="InterPro" id="IPR051600">
    <property type="entry name" value="Beta-PGM-like"/>
</dbReference>
<reference evidence="6" key="1">
    <citation type="submission" date="2020-08" db="EMBL/GenBank/DDBJ databases">
        <title>Genome public.</title>
        <authorList>
            <person name="Liu C."/>
            <person name="Sun Q."/>
        </authorList>
    </citation>
    <scope>NUCLEOTIDE SEQUENCE</scope>
    <source>
        <strain evidence="6">NSJ-33</strain>
    </source>
</reference>
<dbReference type="PANTHER" id="PTHR46193">
    <property type="entry name" value="6-PHOSPHOGLUCONATE PHOSPHATASE"/>
    <property type="match status" value="1"/>
</dbReference>
<dbReference type="Proteomes" id="UP000610760">
    <property type="component" value="Unassembled WGS sequence"/>
</dbReference>
<dbReference type="Gene3D" id="3.40.50.1000">
    <property type="entry name" value="HAD superfamily/HAD-like"/>
    <property type="match status" value="1"/>
</dbReference>
<dbReference type="RefSeq" id="WP_249295068.1">
    <property type="nucleotide sequence ID" value="NZ_JACRSV010000002.1"/>
</dbReference>
<evidence type="ECO:0000313" key="6">
    <source>
        <dbReference type="EMBL" id="MBC8560110.1"/>
    </source>
</evidence>
<keyword evidence="3" id="KW-0479">Metal-binding</keyword>
<evidence type="ECO:0000256" key="3">
    <source>
        <dbReference type="ARBA" id="ARBA00022723"/>
    </source>
</evidence>
<organism evidence="6 7">
    <name type="scientific">Fumia xinanensis</name>
    <dbReference type="NCBI Taxonomy" id="2763659"/>
    <lineage>
        <taxon>Bacteria</taxon>
        <taxon>Bacillati</taxon>
        <taxon>Bacillota</taxon>
        <taxon>Clostridia</taxon>
        <taxon>Eubacteriales</taxon>
        <taxon>Oscillospiraceae</taxon>
        <taxon>Fumia</taxon>
    </lineage>
</organism>
<dbReference type="InterPro" id="IPR023198">
    <property type="entry name" value="PGP-like_dom2"/>
</dbReference>
<dbReference type="PANTHER" id="PTHR46193:SF18">
    <property type="entry name" value="HEXITOL PHOSPHATASE B"/>
    <property type="match status" value="1"/>
</dbReference>
<keyword evidence="4" id="KW-0460">Magnesium</keyword>
<proteinExistence type="inferred from homology"/>
<evidence type="ECO:0000256" key="2">
    <source>
        <dbReference type="ARBA" id="ARBA00006171"/>
    </source>
</evidence>
<sequence>MNTKCILFDIDGLMADSEQLTFTLIREILRERGLDMTLDFYRQTIGVDQKIGARLFTDTYPGIDGQKDVYDVFETRYEAAVQEGRLSPKPGLFELLEELDRRNLRRAAASSNVERVAMANLRGIGALSRMDAVVCDGMVEHVKPFPDLFLKAAELLGAQPEECLVLEDSTAGVQAARAAGIPVIVIPDLISPTEETLEICLARMDSLLDVRNFLVENDIRG</sequence>
<dbReference type="AlphaFoldDB" id="A0A926E5Z5"/>
<dbReference type="Pfam" id="PF13419">
    <property type="entry name" value="HAD_2"/>
    <property type="match status" value="1"/>
</dbReference>
<gene>
    <name evidence="6" type="ORF">H8710_08525</name>
</gene>
<comment type="similarity">
    <text evidence="2">Belongs to the HAD-like hydrolase superfamily. CbbY/CbbZ/Gph/YieH family.</text>
</comment>
<dbReference type="InterPro" id="IPR023214">
    <property type="entry name" value="HAD_sf"/>
</dbReference>
<comment type="cofactor">
    <cofactor evidence="1">
        <name>Mg(2+)</name>
        <dbReference type="ChEBI" id="CHEBI:18420"/>
    </cofactor>
</comment>
<dbReference type="SFLD" id="SFLDG01129">
    <property type="entry name" value="C1.5:_HAD__Beta-PGM__Phosphata"/>
    <property type="match status" value="1"/>
</dbReference>
<evidence type="ECO:0000256" key="1">
    <source>
        <dbReference type="ARBA" id="ARBA00001946"/>
    </source>
</evidence>
<accession>A0A926E5Z5</accession>
<dbReference type="EMBL" id="JACRSV010000002">
    <property type="protein sequence ID" value="MBC8560110.1"/>
    <property type="molecule type" value="Genomic_DNA"/>
</dbReference>
<dbReference type="GO" id="GO:0003824">
    <property type="term" value="F:catalytic activity"/>
    <property type="evidence" value="ECO:0007669"/>
    <property type="project" value="UniProtKB-ARBA"/>
</dbReference>